<reference evidence="2 3" key="1">
    <citation type="submission" date="2024-04" db="EMBL/GenBank/DDBJ databases">
        <title>Draft genome sequence of Sessilibacter corallicola NBRC 116591.</title>
        <authorList>
            <person name="Miyakawa T."/>
            <person name="Kusuya Y."/>
            <person name="Miura T."/>
        </authorList>
    </citation>
    <scope>NUCLEOTIDE SEQUENCE [LARGE SCALE GENOMIC DNA]</scope>
    <source>
        <strain evidence="2 3">KU-00831-HH</strain>
    </source>
</reference>
<organism evidence="2 3">
    <name type="scientific">Sessilibacter corallicola</name>
    <dbReference type="NCBI Taxonomy" id="2904075"/>
    <lineage>
        <taxon>Bacteria</taxon>
        <taxon>Pseudomonadati</taxon>
        <taxon>Pseudomonadota</taxon>
        <taxon>Gammaproteobacteria</taxon>
        <taxon>Cellvibrionales</taxon>
        <taxon>Cellvibrionaceae</taxon>
        <taxon>Sessilibacter</taxon>
    </lineage>
</organism>
<evidence type="ECO:0000313" key="2">
    <source>
        <dbReference type="EMBL" id="GAA6168511.1"/>
    </source>
</evidence>
<proteinExistence type="predicted"/>
<gene>
    <name evidence="2" type="ORF">NBRC116591_23220</name>
</gene>
<accession>A0ABQ0AA84</accession>
<dbReference type="EMBL" id="BAABWN010000007">
    <property type="protein sequence ID" value="GAA6168511.1"/>
    <property type="molecule type" value="Genomic_DNA"/>
</dbReference>
<evidence type="ECO:0000313" key="3">
    <source>
        <dbReference type="Proteomes" id="UP001465153"/>
    </source>
</evidence>
<feature type="signal peptide" evidence="1">
    <location>
        <begin position="1"/>
        <end position="22"/>
    </location>
</feature>
<dbReference type="SUPFAM" id="SSF48452">
    <property type="entry name" value="TPR-like"/>
    <property type="match status" value="1"/>
</dbReference>
<name>A0ABQ0AA84_9GAMM</name>
<dbReference type="Proteomes" id="UP001465153">
    <property type="component" value="Unassembled WGS sequence"/>
</dbReference>
<feature type="chain" id="PRO_5045943621" description="Tetratricopeptide repeat protein" evidence="1">
    <location>
        <begin position="23"/>
        <end position="281"/>
    </location>
</feature>
<protein>
    <recommendedName>
        <fullName evidence="4">Tetratricopeptide repeat protein</fullName>
    </recommendedName>
</protein>
<dbReference type="RefSeq" id="WP_233089244.1">
    <property type="nucleotide sequence ID" value="NZ_BAABWN010000007.1"/>
</dbReference>
<keyword evidence="1" id="KW-0732">Signal</keyword>
<evidence type="ECO:0000256" key="1">
    <source>
        <dbReference type="SAM" id="SignalP"/>
    </source>
</evidence>
<comment type="caution">
    <text evidence="2">The sequence shown here is derived from an EMBL/GenBank/DDBJ whole genome shotgun (WGS) entry which is preliminary data.</text>
</comment>
<sequence>MRLIIGLACMVLMSSLSSFSSAALSPSFEADRLLLEAEDLIEQKKYSQAQDSLSKARTLRRELPSQFYFLQGQVSQALNQPARALSAFETFIEQAGRNAPEYFETLRLITDLKNQLKQPKSANNTKQTPKAELIWSDQQLSSDDYYEYLQFLYQTDDILAAITQHINNLLSFYQYGDTSILSSSRIEGAHRHSISVKLPDTVITSTQDLNHRKKLTTNERFSVYGLNPYLKYTCSLQNASCRLFHPKTGLTWLEISDNEPAAQELTRAISSLMRYLQQYRS</sequence>
<dbReference type="InterPro" id="IPR011990">
    <property type="entry name" value="TPR-like_helical_dom_sf"/>
</dbReference>
<evidence type="ECO:0008006" key="4">
    <source>
        <dbReference type="Google" id="ProtNLM"/>
    </source>
</evidence>
<dbReference type="Gene3D" id="1.25.40.10">
    <property type="entry name" value="Tetratricopeptide repeat domain"/>
    <property type="match status" value="1"/>
</dbReference>
<keyword evidence="3" id="KW-1185">Reference proteome</keyword>